<name>A0ABV6A0F3_9PSEU</name>
<dbReference type="EMBL" id="JBHLZU010000018">
    <property type="protein sequence ID" value="MFB9906621.1"/>
    <property type="molecule type" value="Genomic_DNA"/>
</dbReference>
<dbReference type="SUPFAM" id="SSF56219">
    <property type="entry name" value="DNase I-like"/>
    <property type="match status" value="1"/>
</dbReference>
<organism evidence="5 6">
    <name type="scientific">Allokutzneria oryzae</name>
    <dbReference type="NCBI Taxonomy" id="1378989"/>
    <lineage>
        <taxon>Bacteria</taxon>
        <taxon>Bacillati</taxon>
        <taxon>Actinomycetota</taxon>
        <taxon>Actinomycetes</taxon>
        <taxon>Pseudonocardiales</taxon>
        <taxon>Pseudonocardiaceae</taxon>
        <taxon>Allokutzneria</taxon>
    </lineage>
</organism>
<dbReference type="RefSeq" id="WP_377855230.1">
    <property type="nucleotide sequence ID" value="NZ_JBHLZU010000018.1"/>
</dbReference>
<evidence type="ECO:0000313" key="6">
    <source>
        <dbReference type="Proteomes" id="UP001589693"/>
    </source>
</evidence>
<evidence type="ECO:0000256" key="2">
    <source>
        <dbReference type="SAM" id="SignalP"/>
    </source>
</evidence>
<evidence type="ECO:0000259" key="3">
    <source>
        <dbReference type="Pfam" id="PF00144"/>
    </source>
</evidence>
<dbReference type="InterPro" id="IPR012338">
    <property type="entry name" value="Beta-lactam/transpept-like"/>
</dbReference>
<dbReference type="Gene3D" id="3.40.710.10">
    <property type="entry name" value="DD-peptidase/beta-lactamase superfamily"/>
    <property type="match status" value="1"/>
</dbReference>
<dbReference type="Pfam" id="PF00144">
    <property type="entry name" value="Beta-lactamase"/>
    <property type="match status" value="1"/>
</dbReference>
<protein>
    <submittedName>
        <fullName evidence="5">Serine hydrolase</fullName>
    </submittedName>
</protein>
<feature type="chain" id="PRO_5045808639" evidence="2">
    <location>
        <begin position="22"/>
        <end position="783"/>
    </location>
</feature>
<dbReference type="Gene3D" id="3.60.10.10">
    <property type="entry name" value="Endonuclease/exonuclease/phosphatase"/>
    <property type="match status" value="1"/>
</dbReference>
<evidence type="ECO:0000259" key="4">
    <source>
        <dbReference type="Pfam" id="PF03372"/>
    </source>
</evidence>
<dbReference type="InterPro" id="IPR005135">
    <property type="entry name" value="Endo/exonuclease/phosphatase"/>
</dbReference>
<feature type="domain" description="Beta-lactamase-related" evidence="3">
    <location>
        <begin position="307"/>
        <end position="634"/>
    </location>
</feature>
<dbReference type="InterPro" id="IPR036691">
    <property type="entry name" value="Endo/exonu/phosph_ase_sf"/>
</dbReference>
<accession>A0ABV6A0F3</accession>
<dbReference type="InterPro" id="IPR050789">
    <property type="entry name" value="Diverse_Enzym_Activities"/>
</dbReference>
<dbReference type="PANTHER" id="PTHR43283">
    <property type="entry name" value="BETA-LACTAMASE-RELATED"/>
    <property type="match status" value="1"/>
</dbReference>
<dbReference type="InterPro" id="IPR001466">
    <property type="entry name" value="Beta-lactam-related"/>
</dbReference>
<dbReference type="GO" id="GO:0016787">
    <property type="term" value="F:hydrolase activity"/>
    <property type="evidence" value="ECO:0007669"/>
    <property type="project" value="UniProtKB-KW"/>
</dbReference>
<reference evidence="5 6" key="1">
    <citation type="submission" date="2024-09" db="EMBL/GenBank/DDBJ databases">
        <authorList>
            <person name="Sun Q."/>
            <person name="Mori K."/>
        </authorList>
    </citation>
    <scope>NUCLEOTIDE SEQUENCE [LARGE SCALE GENOMIC DNA]</scope>
    <source>
        <strain evidence="5 6">TBRC 7907</strain>
    </source>
</reference>
<feature type="signal peptide" evidence="2">
    <location>
        <begin position="1"/>
        <end position="21"/>
    </location>
</feature>
<evidence type="ECO:0000313" key="5">
    <source>
        <dbReference type="EMBL" id="MFB9906621.1"/>
    </source>
</evidence>
<keyword evidence="1 5" id="KW-0378">Hydrolase</keyword>
<proteinExistence type="predicted"/>
<evidence type="ECO:0000256" key="1">
    <source>
        <dbReference type="ARBA" id="ARBA00022801"/>
    </source>
</evidence>
<dbReference type="Proteomes" id="UP001589693">
    <property type="component" value="Unassembled WGS sequence"/>
</dbReference>
<comment type="caution">
    <text evidence="5">The sequence shown here is derived from an EMBL/GenBank/DDBJ whole genome shotgun (WGS) entry which is preliminary data.</text>
</comment>
<dbReference type="Pfam" id="PF03372">
    <property type="entry name" value="Exo_endo_phos"/>
    <property type="match status" value="1"/>
</dbReference>
<dbReference type="SUPFAM" id="SSF56601">
    <property type="entry name" value="beta-lactamase/transpeptidase-like"/>
    <property type="match status" value="1"/>
</dbReference>
<keyword evidence="2" id="KW-0732">Signal</keyword>
<dbReference type="PANTHER" id="PTHR43283:SF11">
    <property type="entry name" value="BETA-LACTAMASE-RELATED DOMAIN-CONTAINING PROTEIN"/>
    <property type="match status" value="1"/>
</dbReference>
<keyword evidence="6" id="KW-1185">Reference proteome</keyword>
<feature type="domain" description="Endonuclease/exonuclease/phosphatase" evidence="4">
    <location>
        <begin position="30"/>
        <end position="265"/>
    </location>
</feature>
<gene>
    <name evidence="5" type="ORF">ACFFQA_22035</name>
</gene>
<sequence>MRRLVLLVVAVLLLAGTTAVASPAAPLRVLSFNIHTGIGVDNRLDLTRVAQTIRATKADVVGLQEVDVHWSARSDWADQATELATALGMHVFFAPIYDLDPAEAGKPRRKFGVALLSRFPILSAENHKITRLSTQSSNPVPELMPGFPEIAIDVHGVRTHVYTTHLDYRGDPAVRQMQVADTLKVLGQDRGAPRILVGDFNAGPDAPELGPLWTELGDGWLAARGRSGGLTYPVDPPDRRIDYITASREVRFRSMEVLVSPVSDHLPVLGELVLPRPRSPWGSANQVLRKGTVAAPPLAPIAEGGPYPGGVVLGVRDGVVFEHSAFGDALRYNENGELPPASRLPMRRDTIFDIASISKLFTSVVAMQFVERGRLDLDAPVARYLPEFAANGKESVTLRQVLTHTSGLPAGLAIGSYPTVPERLAAIYRVGLRAAPGTRYEYSDLSLIIVGKVLERVSGRALPELVSAGITEPLRLRDTMYTPPQSLRERIAPTQVTVARGVIWGVVHDSTSWYLGGTAGHAGVFSTAADLAVFAQMLLNGGRYGSARVLAPESVREMTTNWNARFPGADRGLGLDIYKHSFMGAMATPFTVGHTGFTGTSLVVDPVSRSIVVLMTNRVHPTSSGPSVNPKRQAVADAVARSVPVRPMSGPTAWLASAPTSTLTLPVTGGSRVEFGLWVDTEPDADPLTLETSADGVSWQPLPFSLRDEDGAWSSPGSVSGFLGRSWVRASASAPAAATLVRWRQTSNAELWGRGVYVDAIRVDGRPVDESKLTTVGFVPAAT</sequence>